<dbReference type="Proteomes" id="UP000886998">
    <property type="component" value="Unassembled WGS sequence"/>
</dbReference>
<sequence>MEGCICETCPTDSQGKIFCWSYRSQRERNFACCVLARDLKVILLSVESIGVFVSVFELRCLMVIDPWNSNEDCAKSSLLSEDKHPVNSVSLESLCHSVEELPISSYFNVRIAGMALS</sequence>
<dbReference type="EMBL" id="BMAV01000807">
    <property type="protein sequence ID" value="GFY38364.1"/>
    <property type="molecule type" value="Genomic_DNA"/>
</dbReference>
<evidence type="ECO:0000313" key="1">
    <source>
        <dbReference type="EMBL" id="GFY38364.1"/>
    </source>
</evidence>
<gene>
    <name evidence="1" type="ORF">TNIN_244391</name>
</gene>
<dbReference type="AlphaFoldDB" id="A0A8X6WNI7"/>
<accession>A0A8X6WNI7</accession>
<name>A0A8X6WNI7_9ARAC</name>
<reference evidence="1" key="1">
    <citation type="submission" date="2020-08" db="EMBL/GenBank/DDBJ databases">
        <title>Multicomponent nature underlies the extraordinary mechanical properties of spider dragline silk.</title>
        <authorList>
            <person name="Kono N."/>
            <person name="Nakamura H."/>
            <person name="Mori M."/>
            <person name="Yoshida Y."/>
            <person name="Ohtoshi R."/>
            <person name="Malay A.D."/>
            <person name="Moran D.A.P."/>
            <person name="Tomita M."/>
            <person name="Numata K."/>
            <person name="Arakawa K."/>
        </authorList>
    </citation>
    <scope>NUCLEOTIDE SEQUENCE</scope>
</reference>
<keyword evidence="2" id="KW-1185">Reference proteome</keyword>
<evidence type="ECO:0000313" key="2">
    <source>
        <dbReference type="Proteomes" id="UP000886998"/>
    </source>
</evidence>
<organism evidence="1 2">
    <name type="scientific">Trichonephila inaurata madagascariensis</name>
    <dbReference type="NCBI Taxonomy" id="2747483"/>
    <lineage>
        <taxon>Eukaryota</taxon>
        <taxon>Metazoa</taxon>
        <taxon>Ecdysozoa</taxon>
        <taxon>Arthropoda</taxon>
        <taxon>Chelicerata</taxon>
        <taxon>Arachnida</taxon>
        <taxon>Araneae</taxon>
        <taxon>Araneomorphae</taxon>
        <taxon>Entelegynae</taxon>
        <taxon>Araneoidea</taxon>
        <taxon>Nephilidae</taxon>
        <taxon>Trichonephila</taxon>
        <taxon>Trichonephila inaurata</taxon>
    </lineage>
</organism>
<comment type="caution">
    <text evidence="1">The sequence shown here is derived from an EMBL/GenBank/DDBJ whole genome shotgun (WGS) entry which is preliminary data.</text>
</comment>
<protein>
    <submittedName>
        <fullName evidence="1">Uncharacterized protein</fullName>
    </submittedName>
</protein>
<proteinExistence type="predicted"/>